<reference evidence="3" key="1">
    <citation type="submission" date="2023-09" db="EMBL/GenBank/DDBJ databases">
        <title>Description of first Herbaspirillum huttiense subsp. nephrolepsisexaltata and Herbaspirillum huttiense subsp. lycopersicon.</title>
        <authorList>
            <person name="Poudel M."/>
            <person name="Sharma A."/>
            <person name="Goss E."/>
            <person name="Tapia J.H."/>
            <person name="Harmon C.M."/>
            <person name="Jones J.B."/>
        </authorList>
    </citation>
    <scope>NUCLEOTIDE SEQUENCE</scope>
    <source>
        <strain evidence="3">SE1</strain>
    </source>
</reference>
<keyword evidence="4" id="KW-1185">Reference proteome</keyword>
<keyword evidence="2" id="KW-0472">Membrane</keyword>
<protein>
    <submittedName>
        <fullName evidence="3">Uncharacterized protein</fullName>
    </submittedName>
</protein>
<comment type="caution">
    <text evidence="3">The sequence shown here is derived from an EMBL/GenBank/DDBJ whole genome shotgun (WGS) entry which is preliminary data.</text>
</comment>
<evidence type="ECO:0000256" key="2">
    <source>
        <dbReference type="SAM" id="Phobius"/>
    </source>
</evidence>
<feature type="region of interest" description="Disordered" evidence="1">
    <location>
        <begin position="1"/>
        <end position="30"/>
    </location>
</feature>
<evidence type="ECO:0000256" key="1">
    <source>
        <dbReference type="SAM" id="MobiDB-lite"/>
    </source>
</evidence>
<dbReference type="Proteomes" id="UP001246576">
    <property type="component" value="Unassembled WGS sequence"/>
</dbReference>
<feature type="compositionally biased region" description="Acidic residues" evidence="1">
    <location>
        <begin position="1"/>
        <end position="12"/>
    </location>
</feature>
<keyword evidence="2" id="KW-0812">Transmembrane</keyword>
<accession>A0ABU2ESS8</accession>
<feature type="transmembrane region" description="Helical" evidence="2">
    <location>
        <begin position="98"/>
        <end position="114"/>
    </location>
</feature>
<feature type="compositionally biased region" description="Polar residues" evidence="1">
    <location>
        <begin position="13"/>
        <end position="25"/>
    </location>
</feature>
<gene>
    <name evidence="3" type="ORF">RI048_21270</name>
</gene>
<dbReference type="EMBL" id="JAVLSJ010000012">
    <property type="protein sequence ID" value="MDR9850777.1"/>
    <property type="molecule type" value="Genomic_DNA"/>
</dbReference>
<sequence>MMSDEPILEESSETLNSTDNKSTPNAKPVLSEVKGPVNSVGKFAELFGSGEHAKNTFIWVAMRWSFIIGCGISFALFIRAMCFPDKAPNLIDEIKSTWNIFLPVVTLALGYAFGKGSE</sequence>
<evidence type="ECO:0000313" key="4">
    <source>
        <dbReference type="Proteomes" id="UP001246576"/>
    </source>
</evidence>
<feature type="transmembrane region" description="Helical" evidence="2">
    <location>
        <begin position="57"/>
        <end position="78"/>
    </location>
</feature>
<proteinExistence type="predicted"/>
<keyword evidence="2" id="KW-1133">Transmembrane helix</keyword>
<evidence type="ECO:0000313" key="3">
    <source>
        <dbReference type="EMBL" id="MDR9850777.1"/>
    </source>
</evidence>
<dbReference type="RefSeq" id="WP_310841115.1">
    <property type="nucleotide sequence ID" value="NZ_JAVLSJ010000012.1"/>
</dbReference>
<name>A0ABU2ESS8_9BURK</name>
<organism evidence="3 4">
    <name type="scientific">Herbaspirillum huttiense subsp. lycopersici</name>
    <dbReference type="NCBI Taxonomy" id="3074428"/>
    <lineage>
        <taxon>Bacteria</taxon>
        <taxon>Pseudomonadati</taxon>
        <taxon>Pseudomonadota</taxon>
        <taxon>Betaproteobacteria</taxon>
        <taxon>Burkholderiales</taxon>
        <taxon>Oxalobacteraceae</taxon>
        <taxon>Herbaspirillum</taxon>
    </lineage>
</organism>